<accession>A0ABV7KU10</accession>
<dbReference type="SUPFAM" id="SSF48452">
    <property type="entry name" value="TPR-like"/>
    <property type="match status" value="1"/>
</dbReference>
<dbReference type="Gene3D" id="2.60.120.620">
    <property type="entry name" value="q2cbj1_9rhob like domain"/>
    <property type="match status" value="1"/>
</dbReference>
<dbReference type="PANTHER" id="PTHR44943">
    <property type="entry name" value="CELLULOSE SYNTHASE OPERON PROTEIN C"/>
    <property type="match status" value="1"/>
</dbReference>
<proteinExistence type="predicted"/>
<dbReference type="InterPro" id="IPR011990">
    <property type="entry name" value="TPR-like_helical_dom_sf"/>
</dbReference>
<sequence length="445" mass="47509">MTGSPAGAAGTFADALEAARQRHRAGEIAAAAEVYERLNRADPSHPEPWHLLAVVAHQTGAQERAVLLAEEAIRRDPARGAYHNTRGSALRLLNRMAEAESAYRRALDLEPGSPLYATNLAVVLLETARPAEALEMTGRALQAAPDDPSVLNTSGLALQALQRLPEALSAFDRAVARAPGFADAQSNRRLALLQTGEAAAARAAAEAWLARMPADRDALTHLAAALAQAGDAPALARLLPLDRHVVPLVPLLADGTAPDAAFNAALARHCVDHPTLQADRHDKATAQGRQTDDLTVGAPPELRALLEAIDRAARRLAADLRRAEPEHPWAGHVPADWRMRVWGTVLHNGGHQRPHTHPAGWLSGVYYVQVPGILPVAEAPEGRAGWIEFGRPDPALNVAAGFQLRDIAPVAGQAVLFPSNVWHRTHPFAGEGLRISIAFDFIPTA</sequence>
<dbReference type="InterPro" id="IPR051685">
    <property type="entry name" value="Ycf3/AcsC/BcsC/TPR_MFPF"/>
</dbReference>
<name>A0ABV7KU10_9PROT</name>
<dbReference type="SMART" id="SM00028">
    <property type="entry name" value="TPR"/>
    <property type="match status" value="4"/>
</dbReference>
<dbReference type="InterPro" id="IPR012668">
    <property type="entry name" value="CHP02466"/>
</dbReference>
<evidence type="ECO:0000256" key="2">
    <source>
        <dbReference type="ARBA" id="ARBA00022803"/>
    </source>
</evidence>
<protein>
    <submittedName>
        <fullName evidence="4">2OG-Fe(II) oxygenase</fullName>
    </submittedName>
</protein>
<evidence type="ECO:0000313" key="5">
    <source>
        <dbReference type="Proteomes" id="UP001595528"/>
    </source>
</evidence>
<dbReference type="Pfam" id="PF14559">
    <property type="entry name" value="TPR_19"/>
    <property type="match status" value="1"/>
</dbReference>
<evidence type="ECO:0000256" key="1">
    <source>
        <dbReference type="ARBA" id="ARBA00022737"/>
    </source>
</evidence>
<keyword evidence="5" id="KW-1185">Reference proteome</keyword>
<keyword evidence="2 3" id="KW-0802">TPR repeat</keyword>
<dbReference type="InterPro" id="IPR019734">
    <property type="entry name" value="TPR_rpt"/>
</dbReference>
<dbReference type="Gene3D" id="1.25.40.10">
    <property type="entry name" value="Tetratricopeptide repeat domain"/>
    <property type="match status" value="2"/>
</dbReference>
<organism evidence="4 5">
    <name type="scientific">Marinibaculum pumilum</name>
    <dbReference type="NCBI Taxonomy" id="1766165"/>
    <lineage>
        <taxon>Bacteria</taxon>
        <taxon>Pseudomonadati</taxon>
        <taxon>Pseudomonadota</taxon>
        <taxon>Alphaproteobacteria</taxon>
        <taxon>Rhodospirillales</taxon>
        <taxon>Rhodospirillaceae</taxon>
        <taxon>Marinibaculum</taxon>
    </lineage>
</organism>
<dbReference type="Proteomes" id="UP001595528">
    <property type="component" value="Unassembled WGS sequence"/>
</dbReference>
<evidence type="ECO:0000313" key="4">
    <source>
        <dbReference type="EMBL" id="MFC3225861.1"/>
    </source>
</evidence>
<dbReference type="EMBL" id="JBHRTR010000005">
    <property type="protein sequence ID" value="MFC3225861.1"/>
    <property type="molecule type" value="Genomic_DNA"/>
</dbReference>
<comment type="caution">
    <text evidence="4">The sequence shown here is derived from an EMBL/GenBank/DDBJ whole genome shotgun (WGS) entry which is preliminary data.</text>
</comment>
<feature type="repeat" description="TPR" evidence="3">
    <location>
        <begin position="80"/>
        <end position="113"/>
    </location>
</feature>
<gene>
    <name evidence="4" type="ORF">ACFOGJ_01375</name>
</gene>
<reference evidence="5" key="1">
    <citation type="journal article" date="2019" name="Int. J. Syst. Evol. Microbiol.">
        <title>The Global Catalogue of Microorganisms (GCM) 10K type strain sequencing project: providing services to taxonomists for standard genome sequencing and annotation.</title>
        <authorList>
            <consortium name="The Broad Institute Genomics Platform"/>
            <consortium name="The Broad Institute Genome Sequencing Center for Infectious Disease"/>
            <person name="Wu L."/>
            <person name="Ma J."/>
        </authorList>
    </citation>
    <scope>NUCLEOTIDE SEQUENCE [LARGE SCALE GENOMIC DNA]</scope>
    <source>
        <strain evidence="5">KCTC 42964</strain>
    </source>
</reference>
<keyword evidence="1" id="KW-0677">Repeat</keyword>
<dbReference type="PROSITE" id="PS50005">
    <property type="entry name" value="TPR"/>
    <property type="match status" value="1"/>
</dbReference>
<dbReference type="Pfam" id="PF13759">
    <property type="entry name" value="2OG-FeII_Oxy_5"/>
    <property type="match status" value="1"/>
</dbReference>
<dbReference type="RefSeq" id="WP_379897600.1">
    <property type="nucleotide sequence ID" value="NZ_JBHRTR010000005.1"/>
</dbReference>
<evidence type="ECO:0000256" key="3">
    <source>
        <dbReference type="PROSITE-ProRule" id="PRU00339"/>
    </source>
</evidence>
<dbReference type="PANTHER" id="PTHR44943:SF8">
    <property type="entry name" value="TPR REPEAT-CONTAINING PROTEIN MJ0263"/>
    <property type="match status" value="1"/>
</dbReference>
<dbReference type="Pfam" id="PF13432">
    <property type="entry name" value="TPR_16"/>
    <property type="match status" value="2"/>
</dbReference>